<evidence type="ECO:0000313" key="2">
    <source>
        <dbReference type="EMBL" id="KAJ3035723.1"/>
    </source>
</evidence>
<gene>
    <name evidence="2" type="ORF">HK097_004126</name>
</gene>
<protein>
    <submittedName>
        <fullName evidence="2">Uncharacterized protein</fullName>
    </submittedName>
</protein>
<accession>A0AAD5S1X8</accession>
<feature type="compositionally biased region" description="Pro residues" evidence="1">
    <location>
        <begin position="51"/>
        <end position="61"/>
    </location>
</feature>
<feature type="region of interest" description="Disordered" evidence="1">
    <location>
        <begin position="1"/>
        <end position="110"/>
    </location>
</feature>
<dbReference type="EMBL" id="JADGJD010002015">
    <property type="protein sequence ID" value="KAJ3035723.1"/>
    <property type="molecule type" value="Genomic_DNA"/>
</dbReference>
<dbReference type="AlphaFoldDB" id="A0AAD5S1X8"/>
<dbReference type="Proteomes" id="UP001212841">
    <property type="component" value="Unassembled WGS sequence"/>
</dbReference>
<keyword evidence="3" id="KW-1185">Reference proteome</keyword>
<sequence length="294" mass="31562">MSPWSGELQMGDMDNIEDQPVTQPDSQPVPDSSSSEEQSPSVSSLNKDNPPQTPPPQPTSPAPSKTDSELSLQFPTPISEGGPSSKRLSLGSIRGWGRKRDSGIASSASTGATIVRHGTPPVVEMFVEDGELEEMLQDAKSDEDDGGPVILLNGSAAASGRSGDDTRRSQKSGNITDSLSLQSMTNRFASAVIPEEAVVDADQVVLTTKIEELATLRKDLSSLITSLSSEEDSVRTRKASEILKKVDAEIALYEQFLDSNGLWKRHRYRLGRTVGLTTVCSAEGDTGKHPQRIQ</sequence>
<proteinExistence type="predicted"/>
<feature type="region of interest" description="Disordered" evidence="1">
    <location>
        <begin position="138"/>
        <end position="176"/>
    </location>
</feature>
<reference evidence="2" key="1">
    <citation type="submission" date="2020-05" db="EMBL/GenBank/DDBJ databases">
        <title>Phylogenomic resolution of chytrid fungi.</title>
        <authorList>
            <person name="Stajich J.E."/>
            <person name="Amses K."/>
            <person name="Simmons R."/>
            <person name="Seto K."/>
            <person name="Myers J."/>
            <person name="Bonds A."/>
            <person name="Quandt C.A."/>
            <person name="Barry K."/>
            <person name="Liu P."/>
            <person name="Grigoriev I."/>
            <person name="Longcore J.E."/>
            <person name="James T.Y."/>
        </authorList>
    </citation>
    <scope>NUCLEOTIDE SEQUENCE</scope>
    <source>
        <strain evidence="2">JEL0318</strain>
    </source>
</reference>
<evidence type="ECO:0000313" key="3">
    <source>
        <dbReference type="Proteomes" id="UP001212841"/>
    </source>
</evidence>
<evidence type="ECO:0000256" key="1">
    <source>
        <dbReference type="SAM" id="MobiDB-lite"/>
    </source>
</evidence>
<name>A0AAD5S1X8_9FUNG</name>
<feature type="compositionally biased region" description="Low complexity" evidence="1">
    <location>
        <begin position="24"/>
        <end position="44"/>
    </location>
</feature>
<organism evidence="2 3">
    <name type="scientific">Rhizophlyctis rosea</name>
    <dbReference type="NCBI Taxonomy" id="64517"/>
    <lineage>
        <taxon>Eukaryota</taxon>
        <taxon>Fungi</taxon>
        <taxon>Fungi incertae sedis</taxon>
        <taxon>Chytridiomycota</taxon>
        <taxon>Chytridiomycota incertae sedis</taxon>
        <taxon>Chytridiomycetes</taxon>
        <taxon>Rhizophlyctidales</taxon>
        <taxon>Rhizophlyctidaceae</taxon>
        <taxon>Rhizophlyctis</taxon>
    </lineage>
</organism>
<comment type="caution">
    <text evidence="2">The sequence shown here is derived from an EMBL/GenBank/DDBJ whole genome shotgun (WGS) entry which is preliminary data.</text>
</comment>